<evidence type="ECO:0000313" key="3">
    <source>
        <dbReference type="Proteomes" id="UP001196413"/>
    </source>
</evidence>
<protein>
    <submittedName>
        <fullName evidence="2">Uncharacterized protein</fullName>
    </submittedName>
</protein>
<gene>
    <name evidence="2" type="ORF">KIN20_028069</name>
</gene>
<keyword evidence="3" id="KW-1185">Reference proteome</keyword>
<name>A0AAD5WEC2_PARTN</name>
<feature type="compositionally biased region" description="Polar residues" evidence="1">
    <location>
        <begin position="1"/>
        <end position="10"/>
    </location>
</feature>
<proteinExistence type="predicted"/>
<dbReference type="AlphaFoldDB" id="A0AAD5WEC2"/>
<feature type="region of interest" description="Disordered" evidence="1">
    <location>
        <begin position="1"/>
        <end position="33"/>
    </location>
</feature>
<evidence type="ECO:0000313" key="2">
    <source>
        <dbReference type="EMBL" id="KAJ1367205.1"/>
    </source>
</evidence>
<dbReference type="Proteomes" id="UP001196413">
    <property type="component" value="Unassembled WGS sequence"/>
</dbReference>
<comment type="caution">
    <text evidence="2">The sequence shown here is derived from an EMBL/GenBank/DDBJ whole genome shotgun (WGS) entry which is preliminary data.</text>
</comment>
<evidence type="ECO:0000256" key="1">
    <source>
        <dbReference type="SAM" id="MobiDB-lite"/>
    </source>
</evidence>
<dbReference type="EMBL" id="JAHQIW010005803">
    <property type="protein sequence ID" value="KAJ1367205.1"/>
    <property type="molecule type" value="Genomic_DNA"/>
</dbReference>
<sequence>MGEANMSTAESNDEDTAGTATEPPAVEESTILKAADDKSVCQIRPSEGRTCREDEQITANKSTLLLFAQGSSMQTVLLPWLWW</sequence>
<organism evidence="2 3">
    <name type="scientific">Parelaphostrongylus tenuis</name>
    <name type="common">Meningeal worm</name>
    <dbReference type="NCBI Taxonomy" id="148309"/>
    <lineage>
        <taxon>Eukaryota</taxon>
        <taxon>Metazoa</taxon>
        <taxon>Ecdysozoa</taxon>
        <taxon>Nematoda</taxon>
        <taxon>Chromadorea</taxon>
        <taxon>Rhabditida</taxon>
        <taxon>Rhabditina</taxon>
        <taxon>Rhabditomorpha</taxon>
        <taxon>Strongyloidea</taxon>
        <taxon>Metastrongylidae</taxon>
        <taxon>Parelaphostrongylus</taxon>
    </lineage>
</organism>
<reference evidence="2" key="1">
    <citation type="submission" date="2021-06" db="EMBL/GenBank/DDBJ databases">
        <title>Parelaphostrongylus tenuis whole genome reference sequence.</title>
        <authorList>
            <person name="Garwood T.J."/>
            <person name="Larsen P.A."/>
            <person name="Fountain-Jones N.M."/>
            <person name="Garbe J.R."/>
            <person name="Macchietto M.G."/>
            <person name="Kania S.A."/>
            <person name="Gerhold R.W."/>
            <person name="Richards J.E."/>
            <person name="Wolf T.M."/>
        </authorList>
    </citation>
    <scope>NUCLEOTIDE SEQUENCE</scope>
    <source>
        <strain evidence="2">MNPRO001-30</strain>
        <tissue evidence="2">Meninges</tissue>
    </source>
</reference>
<accession>A0AAD5WEC2</accession>